<evidence type="ECO:0000313" key="4">
    <source>
        <dbReference type="Proteomes" id="UP000053617"/>
    </source>
</evidence>
<feature type="region of interest" description="Disordered" evidence="2">
    <location>
        <begin position="661"/>
        <end position="792"/>
    </location>
</feature>
<feature type="region of interest" description="Disordered" evidence="2">
    <location>
        <begin position="396"/>
        <end position="430"/>
    </location>
</feature>
<evidence type="ECO:0008006" key="5">
    <source>
        <dbReference type="Google" id="ProtNLM"/>
    </source>
</evidence>
<dbReference type="STRING" id="1442369.A0A0D2JB05"/>
<dbReference type="VEuPathDB" id="FungiDB:Z518_04265"/>
<feature type="region of interest" description="Disordered" evidence="2">
    <location>
        <begin position="448"/>
        <end position="498"/>
    </location>
</feature>
<feature type="compositionally biased region" description="Polar residues" evidence="2">
    <location>
        <begin position="45"/>
        <end position="57"/>
    </location>
</feature>
<proteinExistence type="predicted"/>
<feature type="compositionally biased region" description="Polar residues" evidence="2">
    <location>
        <begin position="237"/>
        <end position="248"/>
    </location>
</feature>
<feature type="region of interest" description="Disordered" evidence="2">
    <location>
        <begin position="299"/>
        <end position="325"/>
    </location>
</feature>
<sequence length="792" mass="85613">MATPRRRSARLSKAAQQRSSPRKTPSATVQLESLIERDESLEVSEPQSIDNVPATLASSPTIQFQLSRLSSLKTPQTEPRADRGEMHPKFIHRTTTKAPDSGLKLGFGDIPPHPFHSLASAQNTPSKARLNTPANLSSTNFGFKFGSNSQLSSEAQKLMDSVREEAARIKAQMHAEREAQQQRDDEAEATFNGVTVTDRKIAKPKGKAGRFSDIHMAQFKKMDSIANHPSAYRAKSSFAQSTAQSLKRSGSKAGLNEVDRPRTAGKGTPGRLPPAFLGRATSVSPFKSIPARSERIENMTPAKRARHSEFHDVSASRPSDQVKSTVLPKPALSSLWSPTKASLARAAASQIPFVSPNKAPALRRPTSVQTLGTVSTIPNPRPSTAHGEATTQALSKMSYNESSRADRPLPPLPKDKISPHATDSAVLQRSKSTTELASVAHAQGVVARLSKPSGQKSVLRSGRKAEMASSIKGRPGTPKRPNTATSANGSAKKVDFTPSVKSRYAVRLAAGSPSPAKLPPLTPRRAPAPVVPYEPAAYILQDDDAGENWDGAGSEIEYPTLPDVSSSPAPPRVESSFAENAKDHNRRESQEFKSIFTTLHHPSRPNPPSTLASVNTIVNKTNPTFHTNNVMRSPSNAKFVRPSPTIRRVRSSDVSNLIQPFEDTKVNTVPHGLPGKKRRRESAISDDPRGNDDDAKENRGISVLPALPGGWQESPQVDGQGEGEKRGGKRVRVETGEDSDTKPVAQKLMSETKKARPSSTRAMAKNNAKERKGRGALSLSRLNMLSQPKQRG</sequence>
<feature type="compositionally biased region" description="Polar residues" evidence="2">
    <location>
        <begin position="14"/>
        <end position="30"/>
    </location>
</feature>
<evidence type="ECO:0000256" key="1">
    <source>
        <dbReference type="SAM" id="Coils"/>
    </source>
</evidence>
<dbReference type="Proteomes" id="UP000053617">
    <property type="component" value="Unassembled WGS sequence"/>
</dbReference>
<feature type="coiled-coil region" evidence="1">
    <location>
        <begin position="152"/>
        <end position="179"/>
    </location>
</feature>
<dbReference type="HOGENOM" id="CLU_354511_0_0_1"/>
<protein>
    <recommendedName>
        <fullName evidence="5">Erythromycin esterase</fullName>
    </recommendedName>
</protein>
<feature type="compositionally biased region" description="Basic and acidic residues" evidence="2">
    <location>
        <begin position="403"/>
        <end position="418"/>
    </location>
</feature>
<dbReference type="EMBL" id="KN847477">
    <property type="protein sequence ID" value="KIX06290.1"/>
    <property type="molecule type" value="Genomic_DNA"/>
</dbReference>
<feature type="compositionally biased region" description="Basic and acidic residues" evidence="2">
    <location>
        <begin position="681"/>
        <end position="699"/>
    </location>
</feature>
<feature type="compositionally biased region" description="Basic and acidic residues" evidence="2">
    <location>
        <begin position="79"/>
        <end position="88"/>
    </location>
</feature>
<organism evidence="3 4">
    <name type="scientific">Rhinocladiella mackenziei CBS 650.93</name>
    <dbReference type="NCBI Taxonomy" id="1442369"/>
    <lineage>
        <taxon>Eukaryota</taxon>
        <taxon>Fungi</taxon>
        <taxon>Dikarya</taxon>
        <taxon>Ascomycota</taxon>
        <taxon>Pezizomycotina</taxon>
        <taxon>Eurotiomycetes</taxon>
        <taxon>Chaetothyriomycetidae</taxon>
        <taxon>Chaetothyriales</taxon>
        <taxon>Herpotrichiellaceae</taxon>
        <taxon>Rhinocladiella</taxon>
    </lineage>
</organism>
<feature type="region of interest" description="Disordered" evidence="2">
    <location>
        <begin position="1"/>
        <end position="30"/>
    </location>
</feature>
<accession>A0A0D2JB05</accession>
<feature type="compositionally biased region" description="Basic residues" evidence="2">
    <location>
        <begin position="1"/>
        <end position="10"/>
    </location>
</feature>
<dbReference type="RefSeq" id="XP_013273426.1">
    <property type="nucleotide sequence ID" value="XM_013417972.1"/>
</dbReference>
<feature type="compositionally biased region" description="Polar residues" evidence="2">
    <location>
        <begin position="480"/>
        <end position="489"/>
    </location>
</feature>
<dbReference type="GeneID" id="25292336"/>
<evidence type="ECO:0000256" key="2">
    <source>
        <dbReference type="SAM" id="MobiDB-lite"/>
    </source>
</evidence>
<reference evidence="3 4" key="1">
    <citation type="submission" date="2015-01" db="EMBL/GenBank/DDBJ databases">
        <title>The Genome Sequence of Rhinocladiella mackenzie CBS 650.93.</title>
        <authorList>
            <consortium name="The Broad Institute Genomics Platform"/>
            <person name="Cuomo C."/>
            <person name="de Hoog S."/>
            <person name="Gorbushina A."/>
            <person name="Stielow B."/>
            <person name="Teixiera M."/>
            <person name="Abouelleil A."/>
            <person name="Chapman S.B."/>
            <person name="Priest M."/>
            <person name="Young S.K."/>
            <person name="Wortman J."/>
            <person name="Nusbaum C."/>
            <person name="Birren B."/>
        </authorList>
    </citation>
    <scope>NUCLEOTIDE SEQUENCE [LARGE SCALE GENOMIC DNA]</scope>
    <source>
        <strain evidence="3 4">CBS 650.93</strain>
    </source>
</reference>
<feature type="compositionally biased region" description="Polar residues" evidence="2">
    <location>
        <begin position="67"/>
        <end position="77"/>
    </location>
</feature>
<evidence type="ECO:0000313" key="3">
    <source>
        <dbReference type="EMBL" id="KIX06290.1"/>
    </source>
</evidence>
<feature type="compositionally biased region" description="Polar residues" evidence="2">
    <location>
        <begin position="780"/>
        <end position="792"/>
    </location>
</feature>
<keyword evidence="4" id="KW-1185">Reference proteome</keyword>
<gene>
    <name evidence="3" type="ORF">Z518_04265</name>
</gene>
<feature type="region of interest" description="Disordered" evidence="2">
    <location>
        <begin position="67"/>
        <end position="88"/>
    </location>
</feature>
<keyword evidence="1" id="KW-0175">Coiled coil</keyword>
<dbReference type="AlphaFoldDB" id="A0A0D2JB05"/>
<feature type="region of interest" description="Disordered" evidence="2">
    <location>
        <begin position="38"/>
        <end position="57"/>
    </location>
</feature>
<feature type="region of interest" description="Disordered" evidence="2">
    <location>
        <begin position="544"/>
        <end position="588"/>
    </location>
</feature>
<feature type="compositionally biased region" description="Basic and acidic residues" evidence="2">
    <location>
        <begin position="722"/>
        <end position="741"/>
    </location>
</feature>
<feature type="region of interest" description="Disordered" evidence="2">
    <location>
        <begin position="236"/>
        <end position="278"/>
    </location>
</feature>
<dbReference type="OrthoDB" id="5204833at2759"/>
<name>A0A0D2JB05_9EURO</name>